<dbReference type="Proteomes" id="UP000810207">
    <property type="component" value="Unassembled WGS sequence"/>
</dbReference>
<dbReference type="Gene3D" id="3.20.110.10">
    <property type="entry name" value="Glycoside hydrolase 38, N terminal domain"/>
    <property type="match status" value="1"/>
</dbReference>
<keyword evidence="7" id="KW-1185">Reference proteome</keyword>
<dbReference type="InterPro" id="IPR011013">
    <property type="entry name" value="Gal_mutarotase_sf_dom"/>
</dbReference>
<dbReference type="Gene3D" id="1.20.1270.50">
    <property type="entry name" value="Glycoside hydrolase family 38, central domain"/>
    <property type="match status" value="1"/>
</dbReference>
<comment type="similarity">
    <text evidence="1">Belongs to the glycosyl hydrolase 38 family.</text>
</comment>
<sequence length="1062" mass="121955">MIRIQRFIEDLKQRQWLDTIELPAWEMQRARYIRPGEYEYEQAEVNKDEPADKAMQSLNPLKSVHGTTYFLSNRVEIPAEWQDQAVGLIFEAGGEGLLKVNGMPYHGLDRNHGFVPLPRSRVGNTPQLEIELYDPIPEPHDPLNRQAVIQLPIQGIRAALVYINQPLQSLMYSVTVLAESLRAYNEKEPKRMALVQAIHQVMDNMYNDPERWNDATWIQNFEYVLAQSVQQEDPEEYRSGFMHLVGQSHIDIAWLWPVRETVRKSSRTFSTMCTLMDTYPDFVYSQSQPQLYAFVKDHYPELYERVKARIAEGRWELVGGMWVEPDLNIPSGESLVRQILYGQNFYQAEFGKRSNIEWLPDTFGYCASLPQMLKLAGIPYFMTTKLNWNDTNAFPYDLFDWVGIDGTSVLAYLNHGVNEHTRPKDVDEHWQSFKQKDVHPEQMLLYGHGDGGGGVTNEMVEFAERSHLMVGQPISKFSTAGAFFEDISLNNPTLPKWHGDLYLELHRGTYTTHARNKRSNRKAEVLYREAEIWGQFAGACAAHTKNDLDEGWKLIMLNQFHDIIPGTSIPEVYVTSTEEYTKVSALGTSALRETLHILAENIATDEVDGLPYIIFNSLGWERGENITIIGDAHLAGMAAFDQLGNRLASDLEQKEDKYTLLVHVPSIPAFGYTTIWLREASDVILPLREKESFPSTWETEFYTLEFNDLGEITRWYDKTVGRDWLKPGDRANEWQFFHDKPTYWDAWDIDPRFESQRAGAVQLISREVVQRGATQDVLRFVWKLNQSEISQDIILHHHQRRVDFHTKVNWNESHKLLKVAFPVDLVAAKAAYEIPFGALERPTHNNTSWEQAQFEVCGHRWADISEGNSGVSLLNDCKYGYDIKDRTIRLSLLRAPKWPDEHADQGDHEFTYSILPHQGDWRQAAVVRRAMELNHPVEVVTASHFSGQLPAEHAWVQFHSEHVILDAIKPAEDGSGTVLRFYESSGGRETVQVQWAEKEIKASLINLLEDEIHPLACPNGAFELTFKPYEIKSVKLVDISNESNLTFTGERRVTHSITGGMT</sequence>
<dbReference type="SMART" id="SM00872">
    <property type="entry name" value="Alpha-mann_mid"/>
    <property type="match status" value="1"/>
</dbReference>
<keyword evidence="3 6" id="KW-0378">Hydrolase</keyword>
<evidence type="ECO:0000313" key="6">
    <source>
        <dbReference type="EMBL" id="MBP2247322.1"/>
    </source>
</evidence>
<dbReference type="Pfam" id="PF09261">
    <property type="entry name" value="Alpha-mann_mid"/>
    <property type="match status" value="1"/>
</dbReference>
<dbReference type="InterPro" id="IPR015341">
    <property type="entry name" value="Glyco_hydro_38_cen"/>
</dbReference>
<organism evidence="6 7">
    <name type="scientific">Paenibacillus xylanexedens</name>
    <dbReference type="NCBI Taxonomy" id="528191"/>
    <lineage>
        <taxon>Bacteria</taxon>
        <taxon>Bacillati</taxon>
        <taxon>Bacillota</taxon>
        <taxon>Bacilli</taxon>
        <taxon>Bacillales</taxon>
        <taxon>Paenibacillaceae</taxon>
        <taxon>Paenibacillus</taxon>
    </lineage>
</organism>
<gene>
    <name evidence="6" type="ORF">J2Z28_003974</name>
</gene>
<dbReference type="InterPro" id="IPR028995">
    <property type="entry name" value="Glyco_hydro_57/38_cen_sf"/>
</dbReference>
<evidence type="ECO:0000256" key="3">
    <source>
        <dbReference type="ARBA" id="ARBA00022801"/>
    </source>
</evidence>
<feature type="domain" description="Glycoside hydrolase family 38 central" evidence="5">
    <location>
        <begin position="504"/>
        <end position="580"/>
    </location>
</feature>
<evidence type="ECO:0000313" key="7">
    <source>
        <dbReference type="Proteomes" id="UP000810207"/>
    </source>
</evidence>
<dbReference type="Pfam" id="PF17677">
    <property type="entry name" value="Glyco_hydro38C2"/>
    <property type="match status" value="1"/>
</dbReference>
<dbReference type="InterPro" id="IPR011682">
    <property type="entry name" value="Glyco_hydro_38_C"/>
</dbReference>
<dbReference type="CDD" id="cd10789">
    <property type="entry name" value="GH38N_AMII_ER_cytosolic"/>
    <property type="match status" value="1"/>
</dbReference>
<dbReference type="InterPro" id="IPR000602">
    <property type="entry name" value="Glyco_hydro_38_N"/>
</dbReference>
<evidence type="ECO:0000256" key="2">
    <source>
        <dbReference type="ARBA" id="ARBA00022723"/>
    </source>
</evidence>
<dbReference type="EC" id="3.2.1.24" evidence="6"/>
<comment type="caution">
    <text evidence="6">The sequence shown here is derived from an EMBL/GenBank/DDBJ whole genome shotgun (WGS) entry which is preliminary data.</text>
</comment>
<proteinExistence type="inferred from homology"/>
<keyword evidence="4 6" id="KW-0326">Glycosidase</keyword>
<evidence type="ECO:0000256" key="1">
    <source>
        <dbReference type="ARBA" id="ARBA00009792"/>
    </source>
</evidence>
<dbReference type="EMBL" id="JAGIKV010000015">
    <property type="protein sequence ID" value="MBP2247322.1"/>
    <property type="molecule type" value="Genomic_DNA"/>
</dbReference>
<evidence type="ECO:0000256" key="4">
    <source>
        <dbReference type="ARBA" id="ARBA00023295"/>
    </source>
</evidence>
<dbReference type="Gene3D" id="2.60.40.2220">
    <property type="match status" value="1"/>
</dbReference>
<keyword evidence="2" id="KW-0479">Metal-binding</keyword>
<protein>
    <submittedName>
        <fullName evidence="6">Alpha-mannosidase</fullName>
        <ecNumber evidence="6">3.2.1.24</ecNumber>
    </submittedName>
</protein>
<dbReference type="Pfam" id="PF07748">
    <property type="entry name" value="Glyco_hydro_38C"/>
    <property type="match status" value="1"/>
</dbReference>
<dbReference type="InterPro" id="IPR027291">
    <property type="entry name" value="Glyco_hydro_38_N_sf"/>
</dbReference>
<dbReference type="RefSeq" id="WP_244988416.1">
    <property type="nucleotide sequence ID" value="NZ_CBCSLC010000009.1"/>
</dbReference>
<dbReference type="InterPro" id="IPR041147">
    <property type="entry name" value="GH38_C"/>
</dbReference>
<dbReference type="InterPro" id="IPR011330">
    <property type="entry name" value="Glyco_hydro/deAcase_b/a-brl"/>
</dbReference>
<name>A0ABS4RZT0_PAEXY</name>
<reference evidence="6 7" key="1">
    <citation type="submission" date="2021-03" db="EMBL/GenBank/DDBJ databases">
        <title>Genomic Encyclopedia of Type Strains, Phase IV (KMG-IV): sequencing the most valuable type-strain genomes for metagenomic binning, comparative biology and taxonomic classification.</title>
        <authorList>
            <person name="Goeker M."/>
        </authorList>
    </citation>
    <scope>NUCLEOTIDE SEQUENCE [LARGE SCALE GENOMIC DNA]</scope>
    <source>
        <strain evidence="6 7">DSM 21292</strain>
    </source>
</reference>
<dbReference type="SUPFAM" id="SSF74650">
    <property type="entry name" value="Galactose mutarotase-like"/>
    <property type="match status" value="1"/>
</dbReference>
<dbReference type="Gene3D" id="2.70.98.30">
    <property type="entry name" value="Golgi alpha-mannosidase II, domain 4"/>
    <property type="match status" value="1"/>
</dbReference>
<evidence type="ECO:0000259" key="5">
    <source>
        <dbReference type="SMART" id="SM00872"/>
    </source>
</evidence>
<dbReference type="SUPFAM" id="SSF88713">
    <property type="entry name" value="Glycoside hydrolase/deacetylase"/>
    <property type="match status" value="1"/>
</dbReference>
<dbReference type="GO" id="GO:0004559">
    <property type="term" value="F:alpha-mannosidase activity"/>
    <property type="evidence" value="ECO:0007669"/>
    <property type="project" value="UniProtKB-EC"/>
</dbReference>
<dbReference type="PANTHER" id="PTHR46017:SF1">
    <property type="entry name" value="ALPHA-MANNOSIDASE 2C1"/>
    <property type="match status" value="1"/>
</dbReference>
<dbReference type="Pfam" id="PF01074">
    <property type="entry name" value="Glyco_hydro_38N"/>
    <property type="match status" value="1"/>
</dbReference>
<dbReference type="SUPFAM" id="SSF88688">
    <property type="entry name" value="Families 57/38 glycoside transferase middle domain"/>
    <property type="match status" value="1"/>
</dbReference>
<dbReference type="InterPro" id="IPR037094">
    <property type="entry name" value="Glyco_hydro_38_cen_sf"/>
</dbReference>
<accession>A0ABS4RZT0</accession>
<dbReference type="PANTHER" id="PTHR46017">
    <property type="entry name" value="ALPHA-MANNOSIDASE 2C1"/>
    <property type="match status" value="1"/>
</dbReference>